<dbReference type="PANTHER" id="PTHR24024">
    <property type="entry name" value="PULMONARY SURFACTANT-ASSOCIATED PROTEIN A"/>
    <property type="match status" value="1"/>
</dbReference>
<dbReference type="GO" id="GO:0030246">
    <property type="term" value="F:carbohydrate binding"/>
    <property type="evidence" value="ECO:0007669"/>
    <property type="project" value="UniProtKB-KW"/>
</dbReference>
<protein>
    <submittedName>
        <fullName evidence="2">Hypp9268 protein</fullName>
    </submittedName>
</protein>
<dbReference type="AlphaFoldDB" id="A0A8J9ZD55"/>
<name>A0A8J9ZD55_BRALA</name>
<dbReference type="OrthoDB" id="6086925at2759"/>
<sequence>MAGSGHTKSGGGADYLCLPIVPQYGSTIAGSQSNRDHLYGVEYETSDFDPSFRDVNQHDAPCAVCRVVNRGSSVMIPGWNSCPPGWMREYGGYLMSAQLYTHTYASNSHHRTQHICVDEQPETVYWTSSDGNTNSALLYFVEALCTAGGGIPCGPYEDGNELTCAVCTI</sequence>
<gene>
    <name evidence="2" type="primary">Hypp9268</name>
    <name evidence="2" type="ORF">BLAG_LOCUS12471</name>
</gene>
<evidence type="ECO:0000313" key="2">
    <source>
        <dbReference type="EMBL" id="CAH1252385.1"/>
    </source>
</evidence>
<evidence type="ECO:0000313" key="3">
    <source>
        <dbReference type="Proteomes" id="UP000838412"/>
    </source>
</evidence>
<proteinExistence type="predicted"/>
<keyword evidence="1" id="KW-0430">Lectin</keyword>
<dbReference type="EMBL" id="OV696704">
    <property type="protein sequence ID" value="CAH1252385.1"/>
    <property type="molecule type" value="Genomic_DNA"/>
</dbReference>
<dbReference type="Proteomes" id="UP000838412">
    <property type="component" value="Chromosome 19"/>
</dbReference>
<dbReference type="PANTHER" id="PTHR24024:SF18">
    <property type="entry name" value="SHORT-CHAIN COLLAGEN C4-LIKE"/>
    <property type="match status" value="1"/>
</dbReference>
<accession>A0A8J9ZD55</accession>
<keyword evidence="3" id="KW-1185">Reference proteome</keyword>
<dbReference type="GO" id="GO:0005615">
    <property type="term" value="C:extracellular space"/>
    <property type="evidence" value="ECO:0007669"/>
    <property type="project" value="TreeGrafter"/>
</dbReference>
<organism evidence="2 3">
    <name type="scientific">Branchiostoma lanceolatum</name>
    <name type="common">Common lancelet</name>
    <name type="synonym">Amphioxus lanceolatum</name>
    <dbReference type="NCBI Taxonomy" id="7740"/>
    <lineage>
        <taxon>Eukaryota</taxon>
        <taxon>Metazoa</taxon>
        <taxon>Chordata</taxon>
        <taxon>Cephalochordata</taxon>
        <taxon>Leptocardii</taxon>
        <taxon>Amphioxiformes</taxon>
        <taxon>Branchiostomatidae</taxon>
        <taxon>Branchiostoma</taxon>
    </lineage>
</organism>
<evidence type="ECO:0000256" key="1">
    <source>
        <dbReference type="ARBA" id="ARBA00022734"/>
    </source>
</evidence>
<reference evidence="2" key="1">
    <citation type="submission" date="2022-01" db="EMBL/GenBank/DDBJ databases">
        <authorList>
            <person name="Braso-Vives M."/>
        </authorList>
    </citation>
    <scope>NUCLEOTIDE SEQUENCE</scope>
</reference>
<dbReference type="InterPro" id="IPR051077">
    <property type="entry name" value="Ca-dependent_lectin"/>
</dbReference>